<dbReference type="AlphaFoldDB" id="A0A955L3B0"/>
<gene>
    <name evidence="5 9" type="primary">rpsB</name>
    <name evidence="9" type="ORF">KC660_01630</name>
</gene>
<dbReference type="HAMAP" id="MF_00291_B">
    <property type="entry name" value="Ribosomal_uS2_B"/>
    <property type="match status" value="1"/>
</dbReference>
<dbReference type="EMBL" id="JAGQLG010000057">
    <property type="protein sequence ID" value="MCA9382089.1"/>
    <property type="molecule type" value="Genomic_DNA"/>
</dbReference>
<dbReference type="PANTHER" id="PTHR12534:SF0">
    <property type="entry name" value="SMALL RIBOSOMAL SUBUNIT PROTEIN US2M"/>
    <property type="match status" value="1"/>
</dbReference>
<dbReference type="InterPro" id="IPR023591">
    <property type="entry name" value="Ribosomal_uS2_flav_dom_sf"/>
</dbReference>
<dbReference type="SUPFAM" id="SSF47789">
    <property type="entry name" value="C-terminal domain of RNA polymerase alpha subunit"/>
    <property type="match status" value="1"/>
</dbReference>
<dbReference type="InterPro" id="IPR005706">
    <property type="entry name" value="Ribosomal_uS2_bac/mit/plastid"/>
</dbReference>
<evidence type="ECO:0000256" key="7">
    <source>
        <dbReference type="SAM" id="Coils"/>
    </source>
</evidence>
<feature type="coiled-coil region" evidence="7">
    <location>
        <begin position="263"/>
        <end position="290"/>
    </location>
</feature>
<feature type="domain" description="RNA polymerase alpha subunit C-terminal" evidence="8">
    <location>
        <begin position="308"/>
        <end position="364"/>
    </location>
</feature>
<proteinExistence type="inferred from homology"/>
<organism evidence="9 10">
    <name type="scientific">Candidatus Dojkabacteria bacterium</name>
    <dbReference type="NCBI Taxonomy" id="2099670"/>
    <lineage>
        <taxon>Bacteria</taxon>
        <taxon>Candidatus Dojkabacteria</taxon>
    </lineage>
</organism>
<name>A0A955L3B0_9BACT</name>
<dbReference type="GO" id="GO:0003735">
    <property type="term" value="F:structural constituent of ribosome"/>
    <property type="evidence" value="ECO:0007669"/>
    <property type="project" value="InterPro"/>
</dbReference>
<dbReference type="InterPro" id="IPR001865">
    <property type="entry name" value="Ribosomal_uS2"/>
</dbReference>
<dbReference type="Pfam" id="PF00318">
    <property type="entry name" value="Ribosomal_S2"/>
    <property type="match status" value="1"/>
</dbReference>
<dbReference type="GO" id="GO:0006412">
    <property type="term" value="P:translation"/>
    <property type="evidence" value="ECO:0007669"/>
    <property type="project" value="UniProtKB-UniRule"/>
</dbReference>
<evidence type="ECO:0000256" key="5">
    <source>
        <dbReference type="HAMAP-Rule" id="MF_00291"/>
    </source>
</evidence>
<dbReference type="Pfam" id="PF03118">
    <property type="entry name" value="RNA_pol_A_CTD"/>
    <property type="match status" value="1"/>
</dbReference>
<evidence type="ECO:0000256" key="4">
    <source>
        <dbReference type="ARBA" id="ARBA00035256"/>
    </source>
</evidence>
<dbReference type="Gene3D" id="1.10.287.610">
    <property type="entry name" value="Helix hairpin bin"/>
    <property type="match status" value="1"/>
</dbReference>
<reference evidence="9" key="2">
    <citation type="journal article" date="2021" name="Microbiome">
        <title>Successional dynamics and alternative stable states in a saline activated sludge microbial community over 9 years.</title>
        <authorList>
            <person name="Wang Y."/>
            <person name="Ye J."/>
            <person name="Ju F."/>
            <person name="Liu L."/>
            <person name="Boyd J.A."/>
            <person name="Deng Y."/>
            <person name="Parks D.H."/>
            <person name="Jiang X."/>
            <person name="Yin X."/>
            <person name="Woodcroft B.J."/>
            <person name="Tyson G.W."/>
            <person name="Hugenholtz P."/>
            <person name="Polz M.F."/>
            <person name="Zhang T."/>
        </authorList>
    </citation>
    <scope>NUCLEOTIDE SEQUENCE</scope>
    <source>
        <strain evidence="9">HKST-UBA10</strain>
    </source>
</reference>
<dbReference type="InterPro" id="IPR018130">
    <property type="entry name" value="Ribosomal_uS2_CS"/>
</dbReference>
<evidence type="ECO:0000256" key="2">
    <source>
        <dbReference type="ARBA" id="ARBA00022980"/>
    </source>
</evidence>
<dbReference type="Gene3D" id="1.10.150.20">
    <property type="entry name" value="5' to 3' exonuclease, C-terminal subdomain"/>
    <property type="match status" value="1"/>
</dbReference>
<dbReference type="PRINTS" id="PR00395">
    <property type="entry name" value="RIBOSOMALS2"/>
</dbReference>
<comment type="similarity">
    <text evidence="1 5 6">Belongs to the universal ribosomal protein uS2 family.</text>
</comment>
<protein>
    <recommendedName>
        <fullName evidence="4 5">Small ribosomal subunit protein uS2</fullName>
    </recommendedName>
</protein>
<comment type="caution">
    <text evidence="9">The sequence shown here is derived from an EMBL/GenBank/DDBJ whole genome shotgun (WGS) entry which is preliminary data.</text>
</comment>
<sequence length="370" mass="41701">MAEYKAKYSFAFNLPTTSDLLKAGVQFGHQTKRWNPKMGDYIYTQRGNIHILDIAYTLPTLEEALNFLREASSRGEVIFVGTKRQAREIVEKEAIECGAHFVVDRWPGGMLSNFDMTKRNLRKLNELTKELKEGVEDRTKQEIVWMKNEWARLDRLYRGIRFLEKKPTAMVVMDLNIDKGAIHEAHQLGIPVVGILDSNVNPDDVEYGVVGNDDALSSLTLFVTLFGKAVKEGNKGKGVQYEREDLTKIEVKRLSSKPATVEGDAEEVKIDEVEEEIETEEKSQVETKSEDGVTKIRVKLSEDKKSMVKETKTFELEDLGLSGRTLKSLKDGKVTAARLQKMGDADILDVKGIGKKGLEEVKAAQKKMKS</sequence>
<dbReference type="GO" id="GO:0015935">
    <property type="term" value="C:small ribosomal subunit"/>
    <property type="evidence" value="ECO:0007669"/>
    <property type="project" value="InterPro"/>
</dbReference>
<dbReference type="Proteomes" id="UP000782843">
    <property type="component" value="Unassembled WGS sequence"/>
</dbReference>
<dbReference type="GO" id="GO:0003899">
    <property type="term" value="F:DNA-directed RNA polymerase activity"/>
    <property type="evidence" value="ECO:0007669"/>
    <property type="project" value="InterPro"/>
</dbReference>
<dbReference type="PANTHER" id="PTHR12534">
    <property type="entry name" value="30S RIBOSOMAL PROTEIN S2 PROKARYOTIC AND ORGANELLAR"/>
    <property type="match status" value="1"/>
</dbReference>
<reference evidence="9" key="1">
    <citation type="submission" date="2020-04" db="EMBL/GenBank/DDBJ databases">
        <authorList>
            <person name="Zhang T."/>
        </authorList>
    </citation>
    <scope>NUCLEOTIDE SEQUENCE</scope>
    <source>
        <strain evidence="9">HKST-UBA10</strain>
    </source>
</reference>
<evidence type="ECO:0000259" key="8">
    <source>
        <dbReference type="Pfam" id="PF03118"/>
    </source>
</evidence>
<dbReference type="GO" id="GO:0003677">
    <property type="term" value="F:DNA binding"/>
    <property type="evidence" value="ECO:0007669"/>
    <property type="project" value="InterPro"/>
</dbReference>
<evidence type="ECO:0000313" key="10">
    <source>
        <dbReference type="Proteomes" id="UP000782843"/>
    </source>
</evidence>
<dbReference type="GO" id="GO:0006351">
    <property type="term" value="P:DNA-templated transcription"/>
    <property type="evidence" value="ECO:0007669"/>
    <property type="project" value="InterPro"/>
</dbReference>
<dbReference type="InterPro" id="IPR011260">
    <property type="entry name" value="RNAP_asu_C"/>
</dbReference>
<accession>A0A955L3B0</accession>
<evidence type="ECO:0000313" key="9">
    <source>
        <dbReference type="EMBL" id="MCA9382089.1"/>
    </source>
</evidence>
<dbReference type="SUPFAM" id="SSF52313">
    <property type="entry name" value="Ribosomal protein S2"/>
    <property type="match status" value="1"/>
</dbReference>
<dbReference type="NCBIfam" id="TIGR01011">
    <property type="entry name" value="rpsB_bact"/>
    <property type="match status" value="1"/>
</dbReference>
<keyword evidence="7" id="KW-0175">Coiled coil</keyword>
<dbReference type="Gene3D" id="3.40.50.10490">
    <property type="entry name" value="Glucose-6-phosphate isomerase like protein, domain 1"/>
    <property type="match status" value="1"/>
</dbReference>
<keyword evidence="3 5" id="KW-0687">Ribonucleoprotein</keyword>
<evidence type="ECO:0000256" key="1">
    <source>
        <dbReference type="ARBA" id="ARBA00006242"/>
    </source>
</evidence>
<evidence type="ECO:0000256" key="3">
    <source>
        <dbReference type="ARBA" id="ARBA00023274"/>
    </source>
</evidence>
<dbReference type="PROSITE" id="PS00963">
    <property type="entry name" value="RIBOSOMAL_S2_2"/>
    <property type="match status" value="1"/>
</dbReference>
<evidence type="ECO:0000256" key="6">
    <source>
        <dbReference type="RuleBase" id="RU003631"/>
    </source>
</evidence>
<keyword evidence="2 5" id="KW-0689">Ribosomal protein</keyword>
<dbReference type="CDD" id="cd01425">
    <property type="entry name" value="RPS2"/>
    <property type="match status" value="1"/>
</dbReference>